<feature type="domain" description="DUF7436" evidence="2">
    <location>
        <begin position="109"/>
        <end position="260"/>
    </location>
</feature>
<dbReference type="PANTHER" id="PTHR34293:SF1">
    <property type="entry name" value="HTH-TYPE TRANSCRIPTIONAL REGULATOR TRMBL2"/>
    <property type="match status" value="1"/>
</dbReference>
<evidence type="ECO:0000259" key="2">
    <source>
        <dbReference type="Pfam" id="PF24217"/>
    </source>
</evidence>
<reference evidence="3 4" key="1">
    <citation type="submission" date="2021-01" db="EMBL/GenBank/DDBJ databases">
        <title>Genome Sequence and Methylation Pattern of Haloterrigena salifodinae BOL5-1, An Extremely Halophilic Archaeon from a Bolivian Salt Mine.</title>
        <authorList>
            <person name="DasSarma P."/>
            <person name="Anton B.P."/>
            <person name="DasSarma S.L."/>
            <person name="von Ehrenheim H.A.L."/>
            <person name="Martinez F.L."/>
            <person name="Guzman D."/>
            <person name="Roberts R.J."/>
            <person name="DasSarma S."/>
        </authorList>
    </citation>
    <scope>NUCLEOTIDE SEQUENCE [LARGE SCALE GENOMIC DNA]</scope>
    <source>
        <strain evidence="3 4">BOL5-1</strain>
    </source>
</reference>
<dbReference type="PANTHER" id="PTHR34293">
    <property type="entry name" value="HTH-TYPE TRANSCRIPTIONAL REGULATOR TRMBL2"/>
    <property type="match status" value="1"/>
</dbReference>
<proteinExistence type="predicted"/>
<evidence type="ECO:0000313" key="3">
    <source>
        <dbReference type="EMBL" id="QRV16353.1"/>
    </source>
</evidence>
<organism evidence="3 4">
    <name type="scientific">Haloterrigena salifodinae</name>
    <dbReference type="NCBI Taxonomy" id="2675099"/>
    <lineage>
        <taxon>Archaea</taxon>
        <taxon>Methanobacteriati</taxon>
        <taxon>Methanobacteriota</taxon>
        <taxon>Stenosarchaea group</taxon>
        <taxon>Halobacteria</taxon>
        <taxon>Halobacteriales</taxon>
        <taxon>Natrialbaceae</taxon>
        <taxon>Haloterrigena</taxon>
    </lineage>
</organism>
<protein>
    <submittedName>
        <fullName evidence="3">TrmB family transcriptional regulator</fullName>
    </submittedName>
</protein>
<feature type="domain" description="Transcription regulator TrmB N-terminal" evidence="1">
    <location>
        <begin position="4"/>
        <end position="71"/>
    </location>
</feature>
<dbReference type="AlphaFoldDB" id="A0A8T8E459"/>
<dbReference type="InterPro" id="IPR036390">
    <property type="entry name" value="WH_DNA-bd_sf"/>
</dbReference>
<dbReference type="Gene3D" id="1.10.10.10">
    <property type="entry name" value="Winged helix-like DNA-binding domain superfamily/Winged helix DNA-binding domain"/>
    <property type="match status" value="1"/>
</dbReference>
<dbReference type="InterPro" id="IPR051797">
    <property type="entry name" value="TrmB-like"/>
</dbReference>
<dbReference type="Pfam" id="PF01978">
    <property type="entry name" value="TrmB"/>
    <property type="match status" value="1"/>
</dbReference>
<dbReference type="OrthoDB" id="202962at2157"/>
<dbReference type="GeneID" id="62874566"/>
<dbReference type="KEGG" id="hsal:JMJ58_05540"/>
<gene>
    <name evidence="3" type="ORF">JMJ58_05540</name>
</gene>
<dbReference type="InterPro" id="IPR055859">
    <property type="entry name" value="DUF7436"/>
</dbReference>
<sequence>MSALRELGVSSYEESAYRTLLVTGPSTAADVATASDVPRGRIYDVLNGLSARRLVRTRSADPKRYVAVEPETAVDRLLAERRDELVTKWTRSLEVADRLRSDLVPQPSRDGHFWPGSLGSDGMLTALRHHARATDERVRMIAGIPYEYARADALRSETDVFFEELAGDIDVDLVCSAGVLEKLADSIPSAAADHAAAVRVRGVPDLPLSFDIVDGTTATIEIPHPRTNTDRFGVIGLTDSRIVDRLERQFQQLWDEATPVL</sequence>
<accession>A0A8T8E459</accession>
<dbReference type="SUPFAM" id="SSF46785">
    <property type="entry name" value="Winged helix' DNA-binding domain"/>
    <property type="match status" value="1"/>
</dbReference>
<name>A0A8T8E459_9EURY</name>
<evidence type="ECO:0000259" key="1">
    <source>
        <dbReference type="Pfam" id="PF01978"/>
    </source>
</evidence>
<keyword evidence="4" id="KW-1185">Reference proteome</keyword>
<evidence type="ECO:0000313" key="4">
    <source>
        <dbReference type="Proteomes" id="UP000637819"/>
    </source>
</evidence>
<dbReference type="Pfam" id="PF24217">
    <property type="entry name" value="DUF7436"/>
    <property type="match status" value="1"/>
</dbReference>
<dbReference type="InterPro" id="IPR002831">
    <property type="entry name" value="Tscrpt_reg_TrmB_N"/>
</dbReference>
<dbReference type="Proteomes" id="UP000637819">
    <property type="component" value="Chromosome"/>
</dbReference>
<dbReference type="RefSeq" id="WP_204748656.1">
    <property type="nucleotide sequence ID" value="NZ_CP069188.1"/>
</dbReference>
<dbReference type="InterPro" id="IPR036388">
    <property type="entry name" value="WH-like_DNA-bd_sf"/>
</dbReference>
<dbReference type="EMBL" id="CP069188">
    <property type="protein sequence ID" value="QRV16353.1"/>
    <property type="molecule type" value="Genomic_DNA"/>
</dbReference>